<evidence type="ECO:0000256" key="2">
    <source>
        <dbReference type="SAM" id="Phobius"/>
    </source>
</evidence>
<gene>
    <name evidence="3" type="ORF">K402DRAFT_415990</name>
</gene>
<evidence type="ECO:0008006" key="5">
    <source>
        <dbReference type="Google" id="ProtNLM"/>
    </source>
</evidence>
<feature type="region of interest" description="Disordered" evidence="1">
    <location>
        <begin position="1"/>
        <end position="70"/>
    </location>
</feature>
<proteinExistence type="predicted"/>
<keyword evidence="2" id="KW-0472">Membrane</keyword>
<evidence type="ECO:0000256" key="1">
    <source>
        <dbReference type="SAM" id="MobiDB-lite"/>
    </source>
</evidence>
<keyword evidence="4" id="KW-1185">Reference proteome</keyword>
<dbReference type="PANTHER" id="PTHR35041:SF3">
    <property type="entry name" value="FORMYLMETHIONINE DEFORMYLASE-LIKE PROTEIN"/>
    <property type="match status" value="1"/>
</dbReference>
<evidence type="ECO:0000313" key="3">
    <source>
        <dbReference type="EMBL" id="KAF1992313.1"/>
    </source>
</evidence>
<feature type="region of interest" description="Disordered" evidence="1">
    <location>
        <begin position="91"/>
        <end position="110"/>
    </location>
</feature>
<accession>A0A6G1HGK9</accession>
<organism evidence="3 4">
    <name type="scientific">Aulographum hederae CBS 113979</name>
    <dbReference type="NCBI Taxonomy" id="1176131"/>
    <lineage>
        <taxon>Eukaryota</taxon>
        <taxon>Fungi</taxon>
        <taxon>Dikarya</taxon>
        <taxon>Ascomycota</taxon>
        <taxon>Pezizomycotina</taxon>
        <taxon>Dothideomycetes</taxon>
        <taxon>Pleosporomycetidae</taxon>
        <taxon>Aulographales</taxon>
        <taxon>Aulographaceae</taxon>
    </lineage>
</organism>
<feature type="transmembrane region" description="Helical" evidence="2">
    <location>
        <begin position="640"/>
        <end position="659"/>
    </location>
</feature>
<keyword evidence="2" id="KW-0812">Transmembrane</keyword>
<keyword evidence="2" id="KW-1133">Transmembrane helix</keyword>
<dbReference type="Proteomes" id="UP000800041">
    <property type="component" value="Unassembled WGS sequence"/>
</dbReference>
<dbReference type="EMBL" id="ML977137">
    <property type="protein sequence ID" value="KAF1992313.1"/>
    <property type="molecule type" value="Genomic_DNA"/>
</dbReference>
<feature type="compositionally biased region" description="Polar residues" evidence="1">
    <location>
        <begin position="59"/>
        <end position="68"/>
    </location>
</feature>
<feature type="compositionally biased region" description="Polar residues" evidence="1">
    <location>
        <begin position="94"/>
        <end position="110"/>
    </location>
</feature>
<evidence type="ECO:0000313" key="4">
    <source>
        <dbReference type="Proteomes" id="UP000800041"/>
    </source>
</evidence>
<protein>
    <recommendedName>
        <fullName evidence="5">Formylmethionine deformylase-like protein</fullName>
    </recommendedName>
</protein>
<dbReference type="OrthoDB" id="5340195at2759"/>
<dbReference type="PANTHER" id="PTHR35041">
    <property type="entry name" value="MEDIATOR OF RNA POLYMERASE II TRANSCRIPTION SUBUNIT 1"/>
    <property type="match status" value="1"/>
</dbReference>
<reference evidence="3" key="1">
    <citation type="journal article" date="2020" name="Stud. Mycol.">
        <title>101 Dothideomycetes genomes: a test case for predicting lifestyles and emergence of pathogens.</title>
        <authorList>
            <person name="Haridas S."/>
            <person name="Albert R."/>
            <person name="Binder M."/>
            <person name="Bloem J."/>
            <person name="Labutti K."/>
            <person name="Salamov A."/>
            <person name="Andreopoulos B."/>
            <person name="Baker S."/>
            <person name="Barry K."/>
            <person name="Bills G."/>
            <person name="Bluhm B."/>
            <person name="Cannon C."/>
            <person name="Castanera R."/>
            <person name="Culley D."/>
            <person name="Daum C."/>
            <person name="Ezra D."/>
            <person name="Gonzalez J."/>
            <person name="Henrissat B."/>
            <person name="Kuo A."/>
            <person name="Liang C."/>
            <person name="Lipzen A."/>
            <person name="Lutzoni F."/>
            <person name="Magnuson J."/>
            <person name="Mondo S."/>
            <person name="Nolan M."/>
            <person name="Ohm R."/>
            <person name="Pangilinan J."/>
            <person name="Park H.-J."/>
            <person name="Ramirez L."/>
            <person name="Alfaro M."/>
            <person name="Sun H."/>
            <person name="Tritt A."/>
            <person name="Yoshinaga Y."/>
            <person name="Zwiers L.-H."/>
            <person name="Turgeon B."/>
            <person name="Goodwin S."/>
            <person name="Spatafora J."/>
            <person name="Crous P."/>
            <person name="Grigoriev I."/>
        </authorList>
    </citation>
    <scope>NUCLEOTIDE SEQUENCE</scope>
    <source>
        <strain evidence="3">CBS 113979</strain>
    </source>
</reference>
<sequence>MTNAGDRGFRSSADSLHSDGPSGDMAESYDLADTSYSARTRRLVGANPQMYSPLDGNDPQRNSMNMDYSSPPVTPYDSYDAYRSPSHPIEVSPMSKQSTFGPGRSSFSTQQTKQNLVQRRAGEVSSWGIHWWTPTCIVVLFLLGFAAAFGHHAFYQSLDGHPAREQLKMIRYGTAFAFFVKATLVGSVALSFRQRIWYSFRRKAMSVDAIDGLFAAVEDPTMFFRWEMIKGAKIATLMAAATWLIPIAAVLSPASLVTGVSTVSNDTICQNVASLDFSIEGTKNFRTPTIKNGLQGVALSYFNTTDISATTPGWFDYYDQPSKNARRTAVMSVYSKSPVEPESVTVMSCGQSWNCTYTMHFVGPGYKCSELASGVGSNTDALAAMAAPFNTSTLAPEGNNIYTSVVDLGEYLNPQVPTGNNGEPLDNTPIPADLGAFKTEPVLWIGYTINTTEPLPADSPYAAKWKTVMIPKIFSCEHWEANYTVFMNYTIGRPSATVIERNWIAPIVNTSLGHFPNGTLDPSSINPSLNYVLSDTDVPRYKLTTAYHSLGKILREFLAGYIDHEQSYPVLHTDISDTKLINIKTWFPVENLQDAVQFLYEDIILSLLSDPQFLVNTNTSVPCTRTKRANVYQYRARDLWLGYTVVLAITLAFVIVGFISMHSNGVVSDTVFSRIMATTRNPTLDQLSVGTCLGSDPFPCDLRKAKLKFGVLEEKEGSGGFMVDGVWIAGAKVAHCAFGTEDETGPIVRRRAYAGLTRQPEYG</sequence>
<dbReference type="AlphaFoldDB" id="A0A6G1HGK9"/>
<feature type="transmembrane region" description="Helical" evidence="2">
    <location>
        <begin position="169"/>
        <end position="192"/>
    </location>
</feature>
<feature type="transmembrane region" description="Helical" evidence="2">
    <location>
        <begin position="129"/>
        <end position="149"/>
    </location>
</feature>
<name>A0A6G1HGK9_9PEZI</name>